<organism evidence="1 2">
    <name type="scientific">Vibrio caribbeanicus ATCC BAA-2122</name>
    <dbReference type="NCBI Taxonomy" id="796620"/>
    <lineage>
        <taxon>Bacteria</taxon>
        <taxon>Pseudomonadati</taxon>
        <taxon>Pseudomonadota</taxon>
        <taxon>Gammaproteobacteria</taxon>
        <taxon>Vibrionales</taxon>
        <taxon>Vibrionaceae</taxon>
        <taxon>Vibrio</taxon>
    </lineage>
</organism>
<evidence type="ECO:0000313" key="2">
    <source>
        <dbReference type="Proteomes" id="UP000002943"/>
    </source>
</evidence>
<name>E3BNJ7_9VIBR</name>
<evidence type="ECO:0000313" key="1">
    <source>
        <dbReference type="EMBL" id="EFP95416.1"/>
    </source>
</evidence>
<accession>E3BNJ7</accession>
<gene>
    <name evidence="1" type="ORF">VIBC2010_15314</name>
</gene>
<sequence>MILSKLYFEASAFIPYYLKALEILGLTITLLNFPVIADPAANVVIEMAA</sequence>
<protein>
    <submittedName>
        <fullName evidence="1">Uncharacterized protein</fullName>
    </submittedName>
</protein>
<keyword evidence="2" id="KW-1185">Reference proteome</keyword>
<comment type="caution">
    <text evidence="1">The sequence shown here is derived from an EMBL/GenBank/DDBJ whole genome shotgun (WGS) entry which is preliminary data.</text>
</comment>
<dbReference type="AlphaFoldDB" id="E3BNJ7"/>
<proteinExistence type="predicted"/>
<dbReference type="Proteomes" id="UP000002943">
    <property type="component" value="Unassembled WGS sequence"/>
</dbReference>
<reference evidence="1 2" key="1">
    <citation type="journal article" date="2012" name="Int. J. Syst. Evol. Microbiol.">
        <title>Vibrio caribbeanicus sp. nov., isolated from the marine sponge Scleritoderma cyanea.</title>
        <authorList>
            <person name="Hoffmann M."/>
            <person name="Monday S.R."/>
            <person name="Allard M.W."/>
            <person name="Strain E.A."/>
            <person name="Whittaker P."/>
            <person name="Naum M."/>
            <person name="McCarthy P.J."/>
            <person name="Lopez J.V."/>
            <person name="Fischer M."/>
            <person name="Brown E.W."/>
        </authorList>
    </citation>
    <scope>NUCLEOTIDE SEQUENCE [LARGE SCALE GENOMIC DNA]</scope>
    <source>
        <strain evidence="1 2">ATCC BAA-2122</strain>
    </source>
</reference>
<dbReference type="EMBL" id="AEIU01000096">
    <property type="protein sequence ID" value="EFP95416.1"/>
    <property type="molecule type" value="Genomic_DNA"/>
</dbReference>